<dbReference type="STRING" id="1329250.WOSG25_071260"/>
<comment type="subcellular location">
    <subcellularLocation>
        <location evidence="1">Cell membrane</location>
        <topology evidence="1">Multi-pass membrane protein</topology>
    </subcellularLocation>
</comment>
<dbReference type="PROSITE" id="PS50850">
    <property type="entry name" value="MFS"/>
    <property type="match status" value="1"/>
</dbReference>
<dbReference type="Gene3D" id="1.20.1720.10">
    <property type="entry name" value="Multidrug resistance protein D"/>
    <property type="match status" value="1"/>
</dbReference>
<dbReference type="RefSeq" id="WP_052348563.1">
    <property type="nucleotide sequence ID" value="NZ_DF820490.1"/>
</dbReference>
<evidence type="ECO:0000256" key="6">
    <source>
        <dbReference type="ARBA" id="ARBA00023136"/>
    </source>
</evidence>
<dbReference type="FunFam" id="1.20.1720.10:FF:000004">
    <property type="entry name" value="EmrB/QacA family drug resistance transporter"/>
    <property type="match status" value="1"/>
</dbReference>
<keyword evidence="4 7" id="KW-0812">Transmembrane</keyword>
<feature type="domain" description="Major facilitator superfamily (MFS) profile" evidence="8">
    <location>
        <begin position="19"/>
        <end position="437"/>
    </location>
</feature>
<protein>
    <submittedName>
        <fullName evidence="9">Major facilitator superfamily transporter</fullName>
    </submittedName>
</protein>
<dbReference type="GO" id="GO:0005886">
    <property type="term" value="C:plasma membrane"/>
    <property type="evidence" value="ECO:0007669"/>
    <property type="project" value="UniProtKB-SubCell"/>
</dbReference>
<keyword evidence="5 7" id="KW-1133">Transmembrane helix</keyword>
<proteinExistence type="predicted"/>
<dbReference type="Proteomes" id="UP000030643">
    <property type="component" value="Unassembled WGS sequence"/>
</dbReference>
<dbReference type="OrthoDB" id="9816041at2"/>
<dbReference type="GO" id="GO:0022857">
    <property type="term" value="F:transmembrane transporter activity"/>
    <property type="evidence" value="ECO:0007669"/>
    <property type="project" value="InterPro"/>
</dbReference>
<feature type="transmembrane region" description="Helical" evidence="7">
    <location>
        <begin position="172"/>
        <end position="191"/>
    </location>
</feature>
<dbReference type="PANTHER" id="PTHR23501">
    <property type="entry name" value="MAJOR FACILITATOR SUPERFAMILY"/>
    <property type="match status" value="1"/>
</dbReference>
<keyword evidence="6 7" id="KW-0472">Membrane</keyword>
<feature type="transmembrane region" description="Helical" evidence="7">
    <location>
        <begin position="53"/>
        <end position="72"/>
    </location>
</feature>
<dbReference type="CDD" id="cd17502">
    <property type="entry name" value="MFS_Azr1_MDR_like"/>
    <property type="match status" value="1"/>
</dbReference>
<sequence length="437" mass="47233">MHTTETKAMPKGRSNLFWVIMPLSLVLFISTLDQTVTTTALTGIVKDLGHLSQASWVITIFMLTSAVMTLIFGKLGDIFGRKIILQIALAIFLLGSLLSGMATSMTFLILARGLQGIGAGGLNALVQAASADVIPARSRGKYQAIFGLLSMIALLVGPIIGGYFVAHISWQWLFFINLPIGIVASILIAWRLKLPVRKQQVRIDYLGAIFVTVATTAALLLVTLRGNNFAWTSWQSMTLIVTSLVSLALYLVVEHFMRHDALTPLALFKNTTFNLAWLMFALATAALFVAMVYVPMYVQLVHQVNALHAGYYMIPLLIALVLASIISGILVERSGKYKLQIIIAAVLIAVGFYGLSTLGMHSADWLIASWQLPAGFGIGIFVNIALMIGQNTVSIKDLGSATGVLNFFKTLGGAFGSALFGALLTKLIVNNSMLFAF</sequence>
<evidence type="ECO:0000256" key="3">
    <source>
        <dbReference type="ARBA" id="ARBA00022475"/>
    </source>
</evidence>
<dbReference type="InterPro" id="IPR020846">
    <property type="entry name" value="MFS_dom"/>
</dbReference>
<evidence type="ECO:0000313" key="10">
    <source>
        <dbReference type="Proteomes" id="UP000030643"/>
    </source>
</evidence>
<feature type="transmembrane region" description="Helical" evidence="7">
    <location>
        <begin position="337"/>
        <end position="355"/>
    </location>
</feature>
<dbReference type="InterPro" id="IPR036259">
    <property type="entry name" value="MFS_trans_sf"/>
</dbReference>
<evidence type="ECO:0000256" key="2">
    <source>
        <dbReference type="ARBA" id="ARBA00022448"/>
    </source>
</evidence>
<evidence type="ECO:0000259" key="8">
    <source>
        <dbReference type="PROSITE" id="PS50850"/>
    </source>
</evidence>
<dbReference type="InterPro" id="IPR011701">
    <property type="entry name" value="MFS"/>
</dbReference>
<feature type="transmembrane region" description="Helical" evidence="7">
    <location>
        <begin position="146"/>
        <end position="166"/>
    </location>
</feature>
<evidence type="ECO:0000256" key="1">
    <source>
        <dbReference type="ARBA" id="ARBA00004651"/>
    </source>
</evidence>
<dbReference type="PANTHER" id="PTHR23501:SF197">
    <property type="entry name" value="COMD"/>
    <property type="match status" value="1"/>
</dbReference>
<dbReference type="eggNOG" id="COG0477">
    <property type="taxonomic scope" value="Bacteria"/>
</dbReference>
<gene>
    <name evidence="9" type="ORF">WOSG25_071260</name>
</gene>
<feature type="transmembrane region" description="Helical" evidence="7">
    <location>
        <begin position="367"/>
        <end position="386"/>
    </location>
</feature>
<feature type="transmembrane region" description="Helical" evidence="7">
    <location>
        <begin position="407"/>
        <end position="429"/>
    </location>
</feature>
<feature type="transmembrane region" description="Helical" evidence="7">
    <location>
        <begin position="234"/>
        <end position="253"/>
    </location>
</feature>
<name>A0A069CUI8_WEIOS</name>
<dbReference type="InterPro" id="IPR004638">
    <property type="entry name" value="EmrB-like"/>
</dbReference>
<feature type="transmembrane region" description="Helical" evidence="7">
    <location>
        <begin position="203"/>
        <end position="222"/>
    </location>
</feature>
<dbReference type="NCBIfam" id="TIGR00711">
    <property type="entry name" value="efflux_EmrB"/>
    <property type="match status" value="1"/>
</dbReference>
<keyword evidence="3" id="KW-1003">Cell membrane</keyword>
<evidence type="ECO:0000313" key="9">
    <source>
        <dbReference type="EMBL" id="GAK31149.1"/>
    </source>
</evidence>
<feature type="transmembrane region" description="Helical" evidence="7">
    <location>
        <begin position="84"/>
        <end position="110"/>
    </location>
</feature>
<accession>A0A069CUI8</accession>
<organism evidence="9 10">
    <name type="scientific">Weissella oryzae (strain DSM 25784 / JCM 18191 / LMG 30913 / SG25)</name>
    <dbReference type="NCBI Taxonomy" id="1329250"/>
    <lineage>
        <taxon>Bacteria</taxon>
        <taxon>Bacillati</taxon>
        <taxon>Bacillota</taxon>
        <taxon>Bacilli</taxon>
        <taxon>Lactobacillales</taxon>
        <taxon>Lactobacillaceae</taxon>
        <taxon>Weissella</taxon>
    </lineage>
</organism>
<evidence type="ECO:0000256" key="5">
    <source>
        <dbReference type="ARBA" id="ARBA00022989"/>
    </source>
</evidence>
<dbReference type="SUPFAM" id="SSF103473">
    <property type="entry name" value="MFS general substrate transporter"/>
    <property type="match status" value="1"/>
</dbReference>
<dbReference type="PRINTS" id="PR01036">
    <property type="entry name" value="TCRTETB"/>
</dbReference>
<dbReference type="Gene3D" id="1.20.1250.20">
    <property type="entry name" value="MFS general substrate transporter like domains"/>
    <property type="match status" value="1"/>
</dbReference>
<reference evidence="10" key="1">
    <citation type="journal article" date="2014" name="Genome Announc.">
        <title>Draft genome sequence of Weissella oryzae SG25T, isolated from fermented rice grains.</title>
        <authorList>
            <person name="Tanizawa Y."/>
            <person name="Fujisawa T."/>
            <person name="Mochizuki T."/>
            <person name="Kaminuma E."/>
            <person name="Suzuki Y."/>
            <person name="Nakamura Y."/>
            <person name="Tohno M."/>
        </authorList>
    </citation>
    <scope>NUCLEOTIDE SEQUENCE [LARGE SCALE GENOMIC DNA]</scope>
    <source>
        <strain evidence="10">DSM 25784 / JCM 18191 / LMG 30913 / SG25</strain>
    </source>
</reference>
<evidence type="ECO:0000256" key="7">
    <source>
        <dbReference type="SAM" id="Phobius"/>
    </source>
</evidence>
<evidence type="ECO:0000256" key="4">
    <source>
        <dbReference type="ARBA" id="ARBA00022692"/>
    </source>
</evidence>
<keyword evidence="10" id="KW-1185">Reference proteome</keyword>
<feature type="transmembrane region" description="Helical" evidence="7">
    <location>
        <begin position="16"/>
        <end position="33"/>
    </location>
</feature>
<dbReference type="AlphaFoldDB" id="A0A069CUI8"/>
<keyword evidence="2" id="KW-0813">Transport</keyword>
<dbReference type="Pfam" id="PF07690">
    <property type="entry name" value="MFS_1"/>
    <property type="match status" value="1"/>
</dbReference>
<dbReference type="EMBL" id="DF820490">
    <property type="protein sequence ID" value="GAK31149.1"/>
    <property type="molecule type" value="Genomic_DNA"/>
</dbReference>
<feature type="transmembrane region" description="Helical" evidence="7">
    <location>
        <begin position="274"/>
        <end position="298"/>
    </location>
</feature>
<feature type="transmembrane region" description="Helical" evidence="7">
    <location>
        <begin position="116"/>
        <end position="134"/>
    </location>
</feature>
<feature type="transmembrane region" description="Helical" evidence="7">
    <location>
        <begin position="310"/>
        <end position="330"/>
    </location>
</feature>